<keyword evidence="4" id="KW-0472">Membrane</keyword>
<feature type="compositionally biased region" description="Basic and acidic residues" evidence="3">
    <location>
        <begin position="310"/>
        <end position="322"/>
    </location>
</feature>
<proteinExistence type="inferred from homology"/>
<evidence type="ECO:0000259" key="5">
    <source>
        <dbReference type="Pfam" id="PF00561"/>
    </source>
</evidence>
<feature type="compositionally biased region" description="Acidic residues" evidence="3">
    <location>
        <begin position="299"/>
        <end position="309"/>
    </location>
</feature>
<protein>
    <recommendedName>
        <fullName evidence="9">AB hydrolase-1 domain-containing protein</fullName>
    </recommendedName>
</protein>
<comment type="similarity">
    <text evidence="1">Belongs to the peptidase S33 family.</text>
</comment>
<dbReference type="GO" id="GO:0016787">
    <property type="term" value="F:hydrolase activity"/>
    <property type="evidence" value="ECO:0007669"/>
    <property type="project" value="UniProtKB-KW"/>
</dbReference>
<feature type="domain" description="Peptidase S33 tripeptidyl aminopeptidase-like C-terminal" evidence="6">
    <location>
        <begin position="537"/>
        <end position="640"/>
    </location>
</feature>
<keyword evidence="4" id="KW-0812">Transmembrane</keyword>
<feature type="domain" description="AB hydrolase-1" evidence="5">
    <location>
        <begin position="151"/>
        <end position="384"/>
    </location>
</feature>
<evidence type="ECO:0000256" key="4">
    <source>
        <dbReference type="SAM" id="Phobius"/>
    </source>
</evidence>
<evidence type="ECO:0000256" key="3">
    <source>
        <dbReference type="SAM" id="MobiDB-lite"/>
    </source>
</evidence>
<evidence type="ECO:0008006" key="9">
    <source>
        <dbReference type="Google" id="ProtNLM"/>
    </source>
</evidence>
<reference evidence="7 8" key="1">
    <citation type="submission" date="2019-06" db="EMBL/GenBank/DDBJ databases">
        <title>Genome Sequence of the Brown Rot Fungal Pathogen Monilinia fructicola.</title>
        <authorList>
            <person name="De Miccolis Angelini R.M."/>
            <person name="Landi L."/>
            <person name="Abate D."/>
            <person name="Pollastro S."/>
            <person name="Romanazzi G."/>
            <person name="Faretra F."/>
        </authorList>
    </citation>
    <scope>NUCLEOTIDE SEQUENCE [LARGE SCALE GENOMIC DNA]</scope>
    <source>
        <strain evidence="7 8">Mfrc123</strain>
    </source>
</reference>
<dbReference type="SUPFAM" id="SSF53474">
    <property type="entry name" value="alpha/beta-Hydrolases"/>
    <property type="match status" value="1"/>
</dbReference>
<feature type="transmembrane region" description="Helical" evidence="4">
    <location>
        <begin position="42"/>
        <end position="61"/>
    </location>
</feature>
<evidence type="ECO:0000256" key="1">
    <source>
        <dbReference type="ARBA" id="ARBA00010088"/>
    </source>
</evidence>
<dbReference type="Pfam" id="PF08386">
    <property type="entry name" value="Abhydrolase_4"/>
    <property type="match status" value="1"/>
</dbReference>
<evidence type="ECO:0000313" key="8">
    <source>
        <dbReference type="Proteomes" id="UP000322873"/>
    </source>
</evidence>
<dbReference type="Pfam" id="PF00561">
    <property type="entry name" value="Abhydrolase_1"/>
    <property type="match status" value="1"/>
</dbReference>
<dbReference type="Gene3D" id="3.40.50.1820">
    <property type="entry name" value="alpha/beta hydrolase"/>
    <property type="match status" value="1"/>
</dbReference>
<dbReference type="PANTHER" id="PTHR43248">
    <property type="entry name" value="2-SUCCINYL-6-HYDROXY-2,4-CYCLOHEXADIENE-1-CARBOXYLATE SYNTHASE"/>
    <property type="match status" value="1"/>
</dbReference>
<evidence type="ECO:0000313" key="7">
    <source>
        <dbReference type="EMBL" id="KAA8573083.1"/>
    </source>
</evidence>
<evidence type="ECO:0000259" key="6">
    <source>
        <dbReference type="Pfam" id="PF08386"/>
    </source>
</evidence>
<dbReference type="InterPro" id="IPR029058">
    <property type="entry name" value="AB_hydrolase_fold"/>
</dbReference>
<keyword evidence="8" id="KW-1185">Reference proteome</keyword>
<dbReference type="PANTHER" id="PTHR43248:SF25">
    <property type="entry name" value="AB HYDROLASE-1 DOMAIN-CONTAINING PROTEIN-RELATED"/>
    <property type="match status" value="1"/>
</dbReference>
<accession>A0A5M9JX78</accession>
<organism evidence="7 8">
    <name type="scientific">Monilinia fructicola</name>
    <name type="common">Brown rot fungus</name>
    <name type="synonym">Ciboria fructicola</name>
    <dbReference type="NCBI Taxonomy" id="38448"/>
    <lineage>
        <taxon>Eukaryota</taxon>
        <taxon>Fungi</taxon>
        <taxon>Dikarya</taxon>
        <taxon>Ascomycota</taxon>
        <taxon>Pezizomycotina</taxon>
        <taxon>Leotiomycetes</taxon>
        <taxon>Helotiales</taxon>
        <taxon>Sclerotiniaceae</taxon>
        <taxon>Monilinia</taxon>
    </lineage>
</organism>
<dbReference type="Proteomes" id="UP000322873">
    <property type="component" value="Unassembled WGS sequence"/>
</dbReference>
<gene>
    <name evidence="7" type="ORF">EYC84_003613</name>
</gene>
<dbReference type="EMBL" id="VICG01000004">
    <property type="protein sequence ID" value="KAA8573083.1"/>
    <property type="molecule type" value="Genomic_DNA"/>
</dbReference>
<dbReference type="InterPro" id="IPR051601">
    <property type="entry name" value="Serine_prot/Carboxylest_S33"/>
</dbReference>
<dbReference type="AlphaFoldDB" id="A0A5M9JX78"/>
<sequence length="716" mass="80333">MKTFQDFDIDDAKVRMEERRSLLPKGFRRVQNVKRITRVSPAWPGVIVATILFAWWTWFVVSDVVRPPSKRPGIGVDGERYYGFDEIIPSVKLKWYPCFEAPGSNFKCARLTVPMDYHRPLNESDDNPKVHIALILIPGSHTGDAQFSKSPLLLNPGGPGGSGTFFGLKAGREIQQIVGEDQDVIGFDPRGVGATTPRADCFSYGGTYDGVGDDQARGDYHRLLFTATGAGIGIANSSSTALRHLDARAKTMAKLCAEKDSLSGKDSIFRHAGTPSVARDMLSIVDAWDEWTASVMEESPYDDPTDFDTSDEKDSDHEPAEVSLETKGKLMYWGFSYGTLLGSTFASMFPDRVGRLVLDGVVDADHYVAPIWKESQRDADKVWSSFFKYCHEAKSSCQFYKPNDEITDIEERFESVMENLKENPISLVMKDTLTPFILTYSDIKFVVFMALYAPMQGFRSLAALLVILERNLGDWFEFDTTPPSYDLKPVCEHSQPRWSYADDAQRAIMCSDKRYPLNQTFSDIENMFEDLGAQSTFADAWMTIMIQCSGYDIESIDPPMRWDDHPAHRQEPIKTSFPLLYISNTADPVTPLAAGLKMTTKFADAGFFEQESEGHCSIAVKSRCTIAKIRAYFREGKVPGVPKLGTSGTNLLDGEWEKCPTDERPWHEYQPPDEEENSDAKAAELGRLEAWGGIRDAFAKIDVWGAREFSRFEIAL</sequence>
<feature type="region of interest" description="Disordered" evidence="3">
    <location>
        <begin position="298"/>
        <end position="322"/>
    </location>
</feature>
<evidence type="ECO:0000256" key="2">
    <source>
        <dbReference type="ARBA" id="ARBA00022801"/>
    </source>
</evidence>
<dbReference type="InterPro" id="IPR013595">
    <property type="entry name" value="Pept_S33_TAP-like_C"/>
</dbReference>
<dbReference type="VEuPathDB" id="FungiDB:MFRU_027g00430"/>
<keyword evidence="2" id="KW-0378">Hydrolase</keyword>
<comment type="caution">
    <text evidence="7">The sequence shown here is derived from an EMBL/GenBank/DDBJ whole genome shotgun (WGS) entry which is preliminary data.</text>
</comment>
<name>A0A5M9JX78_MONFR</name>
<keyword evidence="4" id="KW-1133">Transmembrane helix</keyword>
<dbReference type="InterPro" id="IPR000073">
    <property type="entry name" value="AB_hydrolase_1"/>
</dbReference>